<name>A0AAE3D8V8_9FIRM</name>
<gene>
    <name evidence="1" type="ORF">LKD75_10695</name>
</gene>
<dbReference type="RefSeq" id="WP_227733443.1">
    <property type="nucleotide sequence ID" value="NZ_JAJEPV010000024.1"/>
</dbReference>
<comment type="caution">
    <text evidence="1">The sequence shown here is derived from an EMBL/GenBank/DDBJ whole genome shotgun (WGS) entry which is preliminary data.</text>
</comment>
<evidence type="ECO:0000313" key="2">
    <source>
        <dbReference type="Proteomes" id="UP001197795"/>
    </source>
</evidence>
<dbReference type="AlphaFoldDB" id="A0AAE3D8V8"/>
<sequence>MFLISKDLKNVLCGVKIEEEEFLLVVPAEDKATADGMIDNAAKQSQAFSWWLLEVYKDIIKDTVK</sequence>
<protein>
    <submittedName>
        <fullName evidence="1">Uncharacterized protein</fullName>
    </submittedName>
</protein>
<dbReference type="EMBL" id="JAJEPV010000024">
    <property type="protein sequence ID" value="MCC2120046.1"/>
    <property type="molecule type" value="Genomic_DNA"/>
</dbReference>
<keyword evidence="2" id="KW-1185">Reference proteome</keyword>
<proteinExistence type="predicted"/>
<reference evidence="1 2" key="1">
    <citation type="submission" date="2021-10" db="EMBL/GenBank/DDBJ databases">
        <title>Anaerobic single-cell dispensing facilitates the cultivation of human gut bacteria.</title>
        <authorList>
            <person name="Afrizal A."/>
        </authorList>
    </citation>
    <scope>NUCLEOTIDE SEQUENCE [LARGE SCALE GENOMIC DNA]</scope>
    <source>
        <strain evidence="1 2">CLA-AA-H273</strain>
    </source>
</reference>
<evidence type="ECO:0000313" key="1">
    <source>
        <dbReference type="EMBL" id="MCC2120046.1"/>
    </source>
</evidence>
<organism evidence="1 2">
    <name type="scientific">Waltera acetigignens</name>
    <dbReference type="NCBI Taxonomy" id="2981769"/>
    <lineage>
        <taxon>Bacteria</taxon>
        <taxon>Bacillati</taxon>
        <taxon>Bacillota</taxon>
        <taxon>Clostridia</taxon>
        <taxon>Lachnospirales</taxon>
        <taxon>Lachnospiraceae</taxon>
        <taxon>Waltera</taxon>
    </lineage>
</organism>
<accession>A0AAE3D8V8</accession>
<dbReference type="Proteomes" id="UP001197795">
    <property type="component" value="Unassembled WGS sequence"/>
</dbReference>